<dbReference type="RefSeq" id="WP_157325712.1">
    <property type="nucleotide sequence ID" value="NZ_WSEM01000034.1"/>
</dbReference>
<evidence type="ECO:0000313" key="5">
    <source>
        <dbReference type="EMBL" id="MVQ39532.1"/>
    </source>
</evidence>
<comment type="function">
    <text evidence="2">Counteracts the endogenous Pycsar antiviral defense system. Phosphodiesterase that enables metal-dependent hydrolysis of host cyclic nucleotide Pycsar defense signals such as cCMP and cUMP.</text>
</comment>
<dbReference type="Proteomes" id="UP000467637">
    <property type="component" value="Unassembled WGS sequence"/>
</dbReference>
<dbReference type="Gene3D" id="3.60.15.10">
    <property type="entry name" value="Ribonuclease Z/Hydroxyacylglutathione hydrolase-like"/>
    <property type="match status" value="1"/>
</dbReference>
<keyword evidence="6" id="KW-1185">Reference proteome</keyword>
<comment type="catalytic activity">
    <reaction evidence="3">
        <text>3',5'-cyclic UMP + H2O = UMP + H(+)</text>
        <dbReference type="Rhea" id="RHEA:70575"/>
        <dbReference type="ChEBI" id="CHEBI:15377"/>
        <dbReference type="ChEBI" id="CHEBI:15378"/>
        <dbReference type="ChEBI" id="CHEBI:57865"/>
        <dbReference type="ChEBI" id="CHEBI:184387"/>
    </reaction>
    <physiologicalReaction direction="left-to-right" evidence="3">
        <dbReference type="Rhea" id="RHEA:70576"/>
    </physiologicalReaction>
</comment>
<dbReference type="InterPro" id="IPR052159">
    <property type="entry name" value="Competence_DNA_uptake"/>
</dbReference>
<evidence type="ECO:0000256" key="1">
    <source>
        <dbReference type="ARBA" id="ARBA00034221"/>
    </source>
</evidence>
<dbReference type="NCBIfam" id="NF041809">
    <property type="entry name" value="Avs1a"/>
    <property type="match status" value="1"/>
</dbReference>
<dbReference type="PANTHER" id="PTHR30619:SF1">
    <property type="entry name" value="RECOMBINATION PROTEIN 2"/>
    <property type="match status" value="1"/>
</dbReference>
<evidence type="ECO:0000259" key="4">
    <source>
        <dbReference type="Pfam" id="PF00753"/>
    </source>
</evidence>
<comment type="caution">
    <text evidence="5">The sequence shown here is derived from an EMBL/GenBank/DDBJ whole genome shotgun (WGS) entry which is preliminary data.</text>
</comment>
<dbReference type="EMBL" id="WSEM01000034">
    <property type="protein sequence ID" value="MVQ39532.1"/>
    <property type="molecule type" value="Genomic_DNA"/>
</dbReference>
<organism evidence="5 6">
    <name type="scientific">Paenibacillus anseongense</name>
    <dbReference type="NCBI Taxonomy" id="2682845"/>
    <lineage>
        <taxon>Bacteria</taxon>
        <taxon>Bacillati</taxon>
        <taxon>Bacillota</taxon>
        <taxon>Bacilli</taxon>
        <taxon>Bacillales</taxon>
        <taxon>Paenibacillaceae</taxon>
        <taxon>Paenibacillus</taxon>
    </lineage>
</organism>
<gene>
    <name evidence="5" type="ORF">GON05_33575</name>
</gene>
<dbReference type="Pfam" id="PF00753">
    <property type="entry name" value="Lactamase_B"/>
    <property type="match status" value="1"/>
</dbReference>
<dbReference type="SUPFAM" id="SSF56281">
    <property type="entry name" value="Metallo-hydrolase/oxidoreductase"/>
    <property type="match status" value="1"/>
</dbReference>
<reference evidence="5 6" key="1">
    <citation type="submission" date="2019-12" db="EMBL/GenBank/DDBJ databases">
        <authorList>
            <person name="Huq M.A."/>
        </authorList>
    </citation>
    <scope>NUCLEOTIDE SEQUENCE [LARGE SCALE GENOMIC DNA]</scope>
    <source>
        <strain evidence="5 6">MAH-34</strain>
    </source>
</reference>
<feature type="domain" description="Metallo-beta-lactamase" evidence="4">
    <location>
        <begin position="16"/>
        <end position="84"/>
    </location>
</feature>
<accession>A0ABW9UJS6</accession>
<evidence type="ECO:0000313" key="6">
    <source>
        <dbReference type="Proteomes" id="UP000467637"/>
    </source>
</evidence>
<comment type="catalytic activity">
    <reaction evidence="1">
        <text>3',5'-cyclic CMP + H2O = CMP + H(+)</text>
        <dbReference type="Rhea" id="RHEA:72675"/>
        <dbReference type="ChEBI" id="CHEBI:15377"/>
        <dbReference type="ChEBI" id="CHEBI:15378"/>
        <dbReference type="ChEBI" id="CHEBI:58003"/>
        <dbReference type="ChEBI" id="CHEBI:60377"/>
    </reaction>
    <physiologicalReaction direction="left-to-right" evidence="1">
        <dbReference type="Rhea" id="RHEA:72676"/>
    </physiologicalReaction>
</comment>
<dbReference type="PANTHER" id="PTHR30619">
    <property type="entry name" value="DNA INTERNALIZATION/COMPETENCE PROTEIN COMEC/REC2"/>
    <property type="match status" value="1"/>
</dbReference>
<name>A0ABW9UJS6_9BACL</name>
<protein>
    <submittedName>
        <fullName evidence="5">MBL fold metallo-hydrolase</fullName>
    </submittedName>
</protein>
<proteinExistence type="predicted"/>
<sequence length="406" mass="46561">MKKIRVEMFPSMHGDCFLLSFGSSPKLNLLVDSGLKETYHNYLRDRINKLSKINEAIDLLVITHIDEDHIKGALELFKENGHKTESKIVTINEVWHNSYRHLQFSKNKVEEISESEKMILEGIIAMNFNSETSDNTQSKGISAFQGSTLASYLLKGGYNWNTSFEGKAINYDSRKIVYINSDVKLRLLSPDTEKLKALGKRWLIELKKKKYNFNISDEEIFDDAFEFYMKNLVQTVDVNEDSPISKNSLTIESLLEIEGGGDTSPTNGSSISFIIEYEDKKLLFLGDSHPDLIYENILKLVREENYIPYFDLIKVSHHGSQYNTNSKLLALIDSPKFLISTDGVAHHHPDASTLANIICREGTQTRHLFFNYPIKNTEIFNNNTLIEKYNFSMHIPMHSETIIIEI</sequence>
<evidence type="ECO:0000256" key="2">
    <source>
        <dbReference type="ARBA" id="ARBA00034301"/>
    </source>
</evidence>
<evidence type="ECO:0000256" key="3">
    <source>
        <dbReference type="ARBA" id="ARBA00048505"/>
    </source>
</evidence>
<dbReference type="InterPro" id="IPR036866">
    <property type="entry name" value="RibonucZ/Hydroxyglut_hydro"/>
</dbReference>
<dbReference type="InterPro" id="IPR001279">
    <property type="entry name" value="Metallo-B-lactamas"/>
</dbReference>